<dbReference type="AlphaFoldDB" id="A0A6M0Q2T6"/>
<sequence length="64" mass="7431">MISTAMQTSFTSEETIKCSQELDQLIIHYQTYKILENRVGFYQSVLNTISLFVMQPILSINKIK</sequence>
<dbReference type="SUPFAM" id="SSF140500">
    <property type="entry name" value="BAS1536-like"/>
    <property type="match status" value="1"/>
</dbReference>
<comment type="caution">
    <text evidence="1">The sequence shown here is derived from an EMBL/GenBank/DDBJ whole genome shotgun (WGS) entry which is preliminary data.</text>
</comment>
<dbReference type="InterPro" id="IPR018540">
    <property type="entry name" value="Spo0E-like"/>
</dbReference>
<dbReference type="InterPro" id="IPR037208">
    <property type="entry name" value="Spo0E-like_sf"/>
</dbReference>
<accession>A0A6M0Q2T6</accession>
<dbReference type="GO" id="GO:0046983">
    <property type="term" value="F:protein dimerization activity"/>
    <property type="evidence" value="ECO:0007669"/>
    <property type="project" value="InterPro"/>
</dbReference>
<dbReference type="GO" id="GO:0043937">
    <property type="term" value="P:regulation of sporulation"/>
    <property type="evidence" value="ECO:0007669"/>
    <property type="project" value="InterPro"/>
</dbReference>
<dbReference type="EMBL" id="JAAIWM010000001">
    <property type="protein sequence ID" value="NEY70512.1"/>
    <property type="molecule type" value="Genomic_DNA"/>
</dbReference>
<reference evidence="1 2" key="1">
    <citation type="submission" date="2020-02" db="EMBL/GenBank/DDBJ databases">
        <title>Bacillus aquiflavi sp. nov., isolated from yellow water of strong flavor Chinese baijiu in Yibin region of China.</title>
        <authorList>
            <person name="Xie J."/>
        </authorList>
    </citation>
    <scope>NUCLEOTIDE SEQUENCE [LARGE SCALE GENOMIC DNA]</scope>
    <source>
        <strain evidence="1 2">SA4</strain>
    </source>
</reference>
<organism evidence="1 2">
    <name type="scientific">Bacillus mesophilus</name>
    <dbReference type="NCBI Taxonomy" id="1808955"/>
    <lineage>
        <taxon>Bacteria</taxon>
        <taxon>Bacillati</taxon>
        <taxon>Bacillota</taxon>
        <taxon>Bacilli</taxon>
        <taxon>Bacillales</taxon>
        <taxon>Bacillaceae</taxon>
        <taxon>Bacillus</taxon>
    </lineage>
</organism>
<dbReference type="Pfam" id="PF09388">
    <property type="entry name" value="SpoOE-like"/>
    <property type="match status" value="1"/>
</dbReference>
<dbReference type="InterPro" id="IPR036638">
    <property type="entry name" value="HLH_DNA-bd_sf"/>
</dbReference>
<dbReference type="Gene3D" id="4.10.280.10">
    <property type="entry name" value="Helix-loop-helix DNA-binding domain"/>
    <property type="match status" value="1"/>
</dbReference>
<proteinExistence type="predicted"/>
<evidence type="ECO:0000313" key="1">
    <source>
        <dbReference type="EMBL" id="NEY70512.1"/>
    </source>
</evidence>
<keyword evidence="2" id="KW-1185">Reference proteome</keyword>
<name>A0A6M0Q2T6_9BACI</name>
<dbReference type="Proteomes" id="UP000481043">
    <property type="component" value="Unassembled WGS sequence"/>
</dbReference>
<gene>
    <name evidence="1" type="ORF">G4D63_02040</name>
</gene>
<evidence type="ECO:0000313" key="2">
    <source>
        <dbReference type="Proteomes" id="UP000481043"/>
    </source>
</evidence>
<protein>
    <submittedName>
        <fullName evidence="1">Aspartyl-phosphate phosphatase Spo0E family protein</fullName>
    </submittedName>
</protein>